<gene>
    <name evidence="2" type="ORF">MA03_05610</name>
</gene>
<evidence type="ECO:0000256" key="1">
    <source>
        <dbReference type="SAM" id="Phobius"/>
    </source>
</evidence>
<dbReference type="AlphaFoldDB" id="A0A0F7CL60"/>
<evidence type="ECO:0000313" key="3">
    <source>
        <dbReference type="Proteomes" id="UP000067434"/>
    </source>
</evidence>
<evidence type="ECO:0000313" key="2">
    <source>
        <dbReference type="EMBL" id="AKG38846.1"/>
    </source>
</evidence>
<dbReference type="Proteomes" id="UP000067434">
    <property type="component" value="Chromosome"/>
</dbReference>
<proteinExistence type="predicted"/>
<dbReference type="RefSeq" id="WP_052884330.1">
    <property type="nucleotide sequence ID" value="NZ_CP009961.1"/>
</dbReference>
<keyword evidence="1" id="KW-1133">Transmembrane helix</keyword>
<feature type="transmembrane region" description="Helical" evidence="1">
    <location>
        <begin position="106"/>
        <end position="125"/>
    </location>
</feature>
<dbReference type="PATRIC" id="fig|1550241.5.peg.1175"/>
<reference evidence="2 3" key="1">
    <citation type="journal article" date="2015" name="Stand. Genomic Sci.">
        <title>Complete genome sequence of and proposal of Thermofilum uzonense sp. nov. a novel hyperthermophilic crenarchaeon and emended description of the genus Thermofilum.</title>
        <authorList>
            <person name="Toshchakov S.V."/>
            <person name="Korzhenkov A.A."/>
            <person name="Samarov N.I."/>
            <person name="Mazunin I.O."/>
            <person name="Mozhey O.I."/>
            <person name="Shmyr I.S."/>
            <person name="Derbikova K.S."/>
            <person name="Taranov E.A."/>
            <person name="Dominova I.N."/>
            <person name="Bonch-Osmolovskaya E.A."/>
            <person name="Patrushev M.V."/>
            <person name="Podosokorskaya O.A."/>
            <person name="Kublanov I.V."/>
        </authorList>
    </citation>
    <scope>NUCLEOTIDE SEQUENCE [LARGE SCALE GENOMIC DNA]</scope>
    <source>
        <strain evidence="2 3">1807-2</strain>
    </source>
</reference>
<dbReference type="STRING" id="1550241.MA03_05610"/>
<dbReference type="EMBL" id="CP009961">
    <property type="protein sequence ID" value="AKG38846.1"/>
    <property type="molecule type" value="Genomic_DNA"/>
</dbReference>
<organism evidence="2 3">
    <name type="scientific">Infirmifilum uzonense</name>
    <dbReference type="NCBI Taxonomy" id="1550241"/>
    <lineage>
        <taxon>Archaea</taxon>
        <taxon>Thermoproteota</taxon>
        <taxon>Thermoprotei</taxon>
        <taxon>Thermofilales</taxon>
        <taxon>Thermofilaceae</taxon>
        <taxon>Infirmifilum</taxon>
    </lineage>
</organism>
<dbReference type="OrthoDB" id="31525at2157"/>
<dbReference type="KEGG" id="thf:MA03_05610"/>
<protein>
    <submittedName>
        <fullName evidence="2">Uncharacterized protein</fullName>
    </submittedName>
</protein>
<keyword evidence="3" id="KW-1185">Reference proteome</keyword>
<keyword evidence="1" id="KW-0812">Transmembrane</keyword>
<sequence>MSLTPREKSRRKAKIIKELIEELDAIRAFRLFNTSRALRYISELRLEGDLWREVQIVLKTIALWPTQDKSFPRIKRADSIADILFMASFAGMIGSLILMLLNLELFLAYIFLLSTLVLMNLSYILKFYVSVKIRNIYLSRRSELEGYDGLLKKAVDNLLFRLRGELKKAGIGLSEVDFKLYNGDYAGLVVEEEKKGVYKLKFK</sequence>
<name>A0A0F7CL60_9CREN</name>
<feature type="transmembrane region" description="Helical" evidence="1">
    <location>
        <begin position="79"/>
        <end position="100"/>
    </location>
</feature>
<accession>A0A0F7CL60</accession>
<dbReference type="HOGENOM" id="CLU_1346475_0_0_2"/>
<dbReference type="GeneID" id="25401687"/>
<keyword evidence="1" id="KW-0472">Membrane</keyword>